<keyword evidence="7" id="KW-0223">Dioxygenase</keyword>
<evidence type="ECO:0000256" key="4">
    <source>
        <dbReference type="ARBA" id="ARBA00023004"/>
    </source>
</evidence>
<dbReference type="Pfam" id="PF14226">
    <property type="entry name" value="DIOX_N"/>
    <property type="match status" value="1"/>
</dbReference>
<protein>
    <submittedName>
        <fullName evidence="7">Isopenicillin N synthase family dioxygenase</fullName>
    </submittedName>
</protein>
<proteinExistence type="inferred from homology"/>
<feature type="domain" description="Fe2OG dioxygenase" evidence="6">
    <location>
        <begin position="179"/>
        <end position="277"/>
    </location>
</feature>
<dbReference type="EMBL" id="JBHRSS010000003">
    <property type="protein sequence ID" value="MFC3103054.1"/>
    <property type="molecule type" value="Genomic_DNA"/>
</dbReference>
<dbReference type="InterPro" id="IPR005123">
    <property type="entry name" value="Oxoglu/Fe-dep_dioxygenase_dom"/>
</dbReference>
<reference evidence="8" key="1">
    <citation type="journal article" date="2019" name="Int. J. Syst. Evol. Microbiol.">
        <title>The Global Catalogue of Microorganisms (GCM) 10K type strain sequencing project: providing services to taxonomists for standard genome sequencing and annotation.</title>
        <authorList>
            <consortium name="The Broad Institute Genomics Platform"/>
            <consortium name="The Broad Institute Genome Sequencing Center for Infectious Disease"/>
            <person name="Wu L."/>
            <person name="Ma J."/>
        </authorList>
    </citation>
    <scope>NUCLEOTIDE SEQUENCE [LARGE SCALE GENOMIC DNA]</scope>
    <source>
        <strain evidence="8">KCTC 52640</strain>
    </source>
</reference>
<comment type="similarity">
    <text evidence="1 5">Belongs to the iron/ascorbate-dependent oxidoreductase family.</text>
</comment>
<dbReference type="PANTHER" id="PTHR10209">
    <property type="entry name" value="OXIDOREDUCTASE, 2OG-FE II OXYGENASE FAMILY PROTEIN"/>
    <property type="match status" value="1"/>
</dbReference>
<dbReference type="InterPro" id="IPR044861">
    <property type="entry name" value="IPNS-like_FE2OG_OXY"/>
</dbReference>
<dbReference type="Pfam" id="PF03171">
    <property type="entry name" value="2OG-FeII_Oxy"/>
    <property type="match status" value="1"/>
</dbReference>
<dbReference type="RefSeq" id="WP_380686709.1">
    <property type="nucleotide sequence ID" value="NZ_JBHRSS010000003.1"/>
</dbReference>
<evidence type="ECO:0000256" key="5">
    <source>
        <dbReference type="RuleBase" id="RU003682"/>
    </source>
</evidence>
<evidence type="ECO:0000256" key="3">
    <source>
        <dbReference type="ARBA" id="ARBA00023002"/>
    </source>
</evidence>
<dbReference type="PANTHER" id="PTHR10209:SF881">
    <property type="entry name" value="FI07970P-RELATED"/>
    <property type="match status" value="1"/>
</dbReference>
<keyword evidence="3 5" id="KW-0560">Oxidoreductase</keyword>
<gene>
    <name evidence="7" type="ORF">ACFOSU_04040</name>
</gene>
<evidence type="ECO:0000256" key="2">
    <source>
        <dbReference type="ARBA" id="ARBA00022723"/>
    </source>
</evidence>
<comment type="caution">
    <text evidence="7">The sequence shown here is derived from an EMBL/GenBank/DDBJ whole genome shotgun (WGS) entry which is preliminary data.</text>
</comment>
<dbReference type="Proteomes" id="UP001595462">
    <property type="component" value="Unassembled WGS sequence"/>
</dbReference>
<name>A0ABV7EK04_9GAMM</name>
<evidence type="ECO:0000256" key="1">
    <source>
        <dbReference type="ARBA" id="ARBA00008056"/>
    </source>
</evidence>
<keyword evidence="4 5" id="KW-0408">Iron</keyword>
<dbReference type="GO" id="GO:0051213">
    <property type="term" value="F:dioxygenase activity"/>
    <property type="evidence" value="ECO:0007669"/>
    <property type="project" value="UniProtKB-KW"/>
</dbReference>
<dbReference type="SUPFAM" id="SSF51197">
    <property type="entry name" value="Clavaminate synthase-like"/>
    <property type="match status" value="1"/>
</dbReference>
<dbReference type="PRINTS" id="PR00682">
    <property type="entry name" value="IPNSYNTHASE"/>
</dbReference>
<dbReference type="InterPro" id="IPR026992">
    <property type="entry name" value="DIOX_N"/>
</dbReference>
<dbReference type="PROSITE" id="PS51471">
    <property type="entry name" value="FE2OG_OXY"/>
    <property type="match status" value="1"/>
</dbReference>
<evidence type="ECO:0000259" key="6">
    <source>
        <dbReference type="PROSITE" id="PS51471"/>
    </source>
</evidence>
<sequence length="349" mass="38474">MTTRQPTAFESIPAIDIAPLFGSDTAAQQTTAQELGRAARDVGFFYVVNHGISETTQQALFDQTKRFFDLPLRRKMDYYIGKSNNHRGYVPAGEEAPDPTKADAKEAFDLSYELPGNHPEVVAGTPMMGANVWPDLDGFADDVYAYYQAVFGVGQALMRGFETALGLDPDALLSQATQPPSQLRLIHYPFDPNVTDAQGIGAHTDYECFTLLRPTAPGLEVMNGAGEWVDVPYREDALVVNIGDMLEIWTNGAFVATSHRVRKVKEERYSFPLFFAADYHTKVAPLPALLAEHEKPKYGPLAAGDHLWAQTIQTFNYLKKRLANGEIQLPEGARGAGTLGQHARHKDDA</sequence>
<accession>A0ABV7EK04</accession>
<dbReference type="Gene3D" id="2.60.120.330">
    <property type="entry name" value="B-lactam Antibiotic, Isopenicillin N Synthase, Chain"/>
    <property type="match status" value="1"/>
</dbReference>
<keyword evidence="2 5" id="KW-0479">Metal-binding</keyword>
<evidence type="ECO:0000313" key="7">
    <source>
        <dbReference type="EMBL" id="MFC3103054.1"/>
    </source>
</evidence>
<keyword evidence="8" id="KW-1185">Reference proteome</keyword>
<dbReference type="InterPro" id="IPR027443">
    <property type="entry name" value="IPNS-like_sf"/>
</dbReference>
<evidence type="ECO:0000313" key="8">
    <source>
        <dbReference type="Proteomes" id="UP001595462"/>
    </source>
</evidence>
<organism evidence="7 8">
    <name type="scientific">Salinisphaera aquimarina</name>
    <dbReference type="NCBI Taxonomy" id="2094031"/>
    <lineage>
        <taxon>Bacteria</taxon>
        <taxon>Pseudomonadati</taxon>
        <taxon>Pseudomonadota</taxon>
        <taxon>Gammaproteobacteria</taxon>
        <taxon>Salinisphaerales</taxon>
        <taxon>Salinisphaeraceae</taxon>
        <taxon>Salinisphaera</taxon>
    </lineage>
</organism>